<evidence type="ECO:0000256" key="2">
    <source>
        <dbReference type="ARBA" id="ARBA00022737"/>
    </source>
</evidence>
<comment type="catalytic activity">
    <reaction evidence="1">
        <text>a 1,2-diacyl-sn-glycero-3-phosphocholine + H2O = a 1,2-diacyl-sn-glycero-3-phosphate + choline + H(+)</text>
        <dbReference type="Rhea" id="RHEA:14445"/>
        <dbReference type="ChEBI" id="CHEBI:15354"/>
        <dbReference type="ChEBI" id="CHEBI:15377"/>
        <dbReference type="ChEBI" id="CHEBI:15378"/>
        <dbReference type="ChEBI" id="CHEBI:57643"/>
        <dbReference type="ChEBI" id="CHEBI:58608"/>
        <dbReference type="EC" id="3.1.4.4"/>
    </reaction>
</comment>
<keyword evidence="8" id="KW-1185">Reference proteome</keyword>
<dbReference type="SUPFAM" id="SSF56024">
    <property type="entry name" value="Phospholipase D/nuclease"/>
    <property type="match status" value="2"/>
</dbReference>
<keyword evidence="2" id="KW-0677">Repeat</keyword>
<keyword evidence="3" id="KW-0378">Hydrolase</keyword>
<evidence type="ECO:0000256" key="5">
    <source>
        <dbReference type="SAM" id="MobiDB-lite"/>
    </source>
</evidence>
<dbReference type="SMART" id="SM00155">
    <property type="entry name" value="PLDc"/>
    <property type="match status" value="2"/>
</dbReference>
<dbReference type="PANTHER" id="PTHR18896:SF76">
    <property type="entry name" value="PHOSPHOLIPASE"/>
    <property type="match status" value="1"/>
</dbReference>
<evidence type="ECO:0000313" key="8">
    <source>
        <dbReference type="Proteomes" id="UP000660668"/>
    </source>
</evidence>
<dbReference type="AlphaFoldDB" id="A0A930VSU5"/>
<keyword evidence="4" id="KW-0443">Lipid metabolism</keyword>
<proteinExistence type="predicted"/>
<dbReference type="Gene3D" id="3.30.870.10">
    <property type="entry name" value="Endonuclease Chain A"/>
    <property type="match status" value="2"/>
</dbReference>
<protein>
    <submittedName>
        <fullName evidence="7">Phospholipase</fullName>
    </submittedName>
</protein>
<accession>A0A930VSU5</accession>
<dbReference type="RefSeq" id="WP_194698354.1">
    <property type="nucleotide sequence ID" value="NZ_JADKPO010000041.1"/>
</dbReference>
<evidence type="ECO:0000259" key="6">
    <source>
        <dbReference type="PROSITE" id="PS50035"/>
    </source>
</evidence>
<dbReference type="PROSITE" id="PS50035">
    <property type="entry name" value="PLD"/>
    <property type="match status" value="2"/>
</dbReference>
<dbReference type="Pfam" id="PF13091">
    <property type="entry name" value="PLDc_2"/>
    <property type="match status" value="1"/>
</dbReference>
<evidence type="ECO:0000256" key="3">
    <source>
        <dbReference type="ARBA" id="ARBA00022801"/>
    </source>
</evidence>
<name>A0A930VSU5_9ACTN</name>
<evidence type="ECO:0000313" key="7">
    <source>
        <dbReference type="EMBL" id="MBF4770210.1"/>
    </source>
</evidence>
<dbReference type="InterPro" id="IPR001736">
    <property type="entry name" value="PLipase_D/transphosphatidylase"/>
</dbReference>
<dbReference type="EMBL" id="JADKPO010000041">
    <property type="protein sequence ID" value="MBF4770210.1"/>
    <property type="molecule type" value="Genomic_DNA"/>
</dbReference>
<dbReference type="PANTHER" id="PTHR18896">
    <property type="entry name" value="PHOSPHOLIPASE D"/>
    <property type="match status" value="1"/>
</dbReference>
<dbReference type="GO" id="GO:0009395">
    <property type="term" value="P:phospholipid catabolic process"/>
    <property type="evidence" value="ECO:0007669"/>
    <property type="project" value="TreeGrafter"/>
</dbReference>
<dbReference type="CDD" id="cd09105">
    <property type="entry name" value="PLDc_vPLD1_2_like_2"/>
    <property type="match status" value="1"/>
</dbReference>
<dbReference type="InterPro" id="IPR025202">
    <property type="entry name" value="PLD-like_dom"/>
</dbReference>
<evidence type="ECO:0000256" key="1">
    <source>
        <dbReference type="ARBA" id="ARBA00000798"/>
    </source>
</evidence>
<dbReference type="GO" id="GO:0004630">
    <property type="term" value="F:phospholipase D activity"/>
    <property type="evidence" value="ECO:0007669"/>
    <property type="project" value="UniProtKB-EC"/>
</dbReference>
<dbReference type="InterPro" id="IPR015679">
    <property type="entry name" value="PLipase_D_fam"/>
</dbReference>
<evidence type="ECO:0000256" key="4">
    <source>
        <dbReference type="ARBA" id="ARBA00023098"/>
    </source>
</evidence>
<dbReference type="Proteomes" id="UP000660668">
    <property type="component" value="Unassembled WGS sequence"/>
</dbReference>
<reference evidence="7" key="1">
    <citation type="submission" date="2020-11" db="EMBL/GenBank/DDBJ databases">
        <title>Nocardioides cynanchi sp. nov., isolated from soil of rhizosphere of Cynanchum wilfordii.</title>
        <authorList>
            <person name="Lee J.-S."/>
            <person name="Suh M.K."/>
            <person name="Kim J.-S."/>
        </authorList>
    </citation>
    <scope>NUCLEOTIDE SEQUENCE</scope>
    <source>
        <strain evidence="7">KCTC 19276</strain>
    </source>
</reference>
<feature type="domain" description="PLD phosphodiesterase" evidence="6">
    <location>
        <begin position="381"/>
        <end position="408"/>
    </location>
</feature>
<organism evidence="7 8">
    <name type="scientific">Nocardioides agariphilus</name>
    <dbReference type="NCBI Taxonomy" id="433664"/>
    <lineage>
        <taxon>Bacteria</taxon>
        <taxon>Bacillati</taxon>
        <taxon>Actinomycetota</taxon>
        <taxon>Actinomycetes</taxon>
        <taxon>Propionibacteriales</taxon>
        <taxon>Nocardioidaceae</taxon>
        <taxon>Nocardioides</taxon>
    </lineage>
</organism>
<comment type="caution">
    <text evidence="7">The sequence shown here is derived from an EMBL/GenBank/DDBJ whole genome shotgun (WGS) entry which is preliminary data.</text>
</comment>
<feature type="compositionally biased region" description="Pro residues" evidence="5">
    <location>
        <begin position="246"/>
        <end position="257"/>
    </location>
</feature>
<feature type="region of interest" description="Disordered" evidence="5">
    <location>
        <begin position="239"/>
        <end position="260"/>
    </location>
</feature>
<gene>
    <name evidence="7" type="ORF">ISU10_20740</name>
</gene>
<sequence>MAEVTDWFLTRAERDNDAAWVDRVHPDRAWSEGNRCWPLIDGVAYFRELHDRLEATRESDLVLFTDWQGDADELLVADDPTSSVVDVLARADERGVDVRGLIWRSHWDKFGFFSRENRTLGEELQSRGAEALLDMRVRNGGSHHQKFVVIRHRDDASRDIAFVGGIDLAHARRDDHRHLGDPQNEPLACEYGDRPPWHDAMVAITGPAVHDVETTFRERWEDPAPLSRRPDHWLADKVRGLDRSPDPLPTQQPPPPQVAGGTHAVQLLRTYPNLRQARDYPFAPGGERSVALGYAKAAGLARRLIYVEDQYFWGNEIAATFLDPLVDNPGLHLMCVLPLYPDLEGSSRTPQLLGRQRAIRDLMEAAPGRVSAYGLENEVGTPVYVHAKVCLIDDVWATTGSDNFNRRSWTHDSELTAALVDRADGDVSPYAQALRLRLAAEHLGRLPGDPAALSDGQDFRVIVPDCVEPEDMVAAYAASADALEAWHRGGRAGERPPGRLRRLEVPDLPLRTRIWARLPLRVVQDPDGRPWQFRKNRRF</sequence>
<feature type="domain" description="PLD phosphodiesterase" evidence="6">
    <location>
        <begin position="139"/>
        <end position="172"/>
    </location>
</feature>